<dbReference type="EMBL" id="JABSTU010000006">
    <property type="protein sequence ID" value="KAH8028327.1"/>
    <property type="molecule type" value="Genomic_DNA"/>
</dbReference>
<evidence type="ECO:0000313" key="2">
    <source>
        <dbReference type="Proteomes" id="UP000821866"/>
    </source>
</evidence>
<protein>
    <submittedName>
        <fullName evidence="1">Uncharacterized protein</fullName>
    </submittedName>
</protein>
<reference evidence="1" key="1">
    <citation type="journal article" date="2020" name="Cell">
        <title>Large-Scale Comparative Analyses of Tick Genomes Elucidate Their Genetic Diversity and Vector Capacities.</title>
        <authorList>
            <consortium name="Tick Genome and Microbiome Consortium (TIGMIC)"/>
            <person name="Jia N."/>
            <person name="Wang J."/>
            <person name="Shi W."/>
            <person name="Du L."/>
            <person name="Sun Y."/>
            <person name="Zhan W."/>
            <person name="Jiang J.F."/>
            <person name="Wang Q."/>
            <person name="Zhang B."/>
            <person name="Ji P."/>
            <person name="Bell-Sakyi L."/>
            <person name="Cui X.M."/>
            <person name="Yuan T.T."/>
            <person name="Jiang B.G."/>
            <person name="Yang W.F."/>
            <person name="Lam T.T."/>
            <person name="Chang Q.C."/>
            <person name="Ding S.J."/>
            <person name="Wang X.J."/>
            <person name="Zhu J.G."/>
            <person name="Ruan X.D."/>
            <person name="Zhao L."/>
            <person name="Wei J.T."/>
            <person name="Ye R.Z."/>
            <person name="Que T.C."/>
            <person name="Du C.H."/>
            <person name="Zhou Y.H."/>
            <person name="Cheng J.X."/>
            <person name="Dai P.F."/>
            <person name="Guo W.B."/>
            <person name="Han X.H."/>
            <person name="Huang E.J."/>
            <person name="Li L.F."/>
            <person name="Wei W."/>
            <person name="Gao Y.C."/>
            <person name="Liu J.Z."/>
            <person name="Shao H.Z."/>
            <person name="Wang X."/>
            <person name="Wang C.C."/>
            <person name="Yang T.C."/>
            <person name="Huo Q.B."/>
            <person name="Li W."/>
            <person name="Chen H.Y."/>
            <person name="Chen S.E."/>
            <person name="Zhou L.G."/>
            <person name="Ni X.B."/>
            <person name="Tian J.H."/>
            <person name="Sheng Y."/>
            <person name="Liu T."/>
            <person name="Pan Y.S."/>
            <person name="Xia L.Y."/>
            <person name="Li J."/>
            <person name="Zhao F."/>
            <person name="Cao W.C."/>
        </authorList>
    </citation>
    <scope>NUCLEOTIDE SEQUENCE</scope>
    <source>
        <strain evidence="1">Rmic-2018</strain>
    </source>
</reference>
<organism evidence="1 2">
    <name type="scientific">Rhipicephalus microplus</name>
    <name type="common">Cattle tick</name>
    <name type="synonym">Boophilus microplus</name>
    <dbReference type="NCBI Taxonomy" id="6941"/>
    <lineage>
        <taxon>Eukaryota</taxon>
        <taxon>Metazoa</taxon>
        <taxon>Ecdysozoa</taxon>
        <taxon>Arthropoda</taxon>
        <taxon>Chelicerata</taxon>
        <taxon>Arachnida</taxon>
        <taxon>Acari</taxon>
        <taxon>Parasitiformes</taxon>
        <taxon>Ixodida</taxon>
        <taxon>Ixodoidea</taxon>
        <taxon>Ixodidae</taxon>
        <taxon>Rhipicephalinae</taxon>
        <taxon>Rhipicephalus</taxon>
        <taxon>Boophilus</taxon>
    </lineage>
</organism>
<dbReference type="AlphaFoldDB" id="A0A9J6E194"/>
<comment type="caution">
    <text evidence="1">The sequence shown here is derived from an EMBL/GenBank/DDBJ whole genome shotgun (WGS) entry which is preliminary data.</text>
</comment>
<sequence length="76" mass="8651">MKKEFFWFGPLPGVIECVDGSFVASRSEQKARFWHREGYFALNVMFICVADMPILTVDPLRPGLNDNSNICVVARI</sequence>
<dbReference type="Proteomes" id="UP000821866">
    <property type="component" value="Chromosome 4"/>
</dbReference>
<name>A0A9J6E194_RHIMP</name>
<proteinExistence type="predicted"/>
<gene>
    <name evidence="1" type="ORF">HPB51_015318</name>
</gene>
<accession>A0A9J6E194</accession>
<reference evidence="1" key="2">
    <citation type="submission" date="2021-09" db="EMBL/GenBank/DDBJ databases">
        <authorList>
            <person name="Jia N."/>
            <person name="Wang J."/>
            <person name="Shi W."/>
            <person name="Du L."/>
            <person name="Sun Y."/>
            <person name="Zhan W."/>
            <person name="Jiang J."/>
            <person name="Wang Q."/>
            <person name="Zhang B."/>
            <person name="Ji P."/>
            <person name="Sakyi L.B."/>
            <person name="Cui X."/>
            <person name="Yuan T."/>
            <person name="Jiang B."/>
            <person name="Yang W."/>
            <person name="Lam T.T.-Y."/>
            <person name="Chang Q."/>
            <person name="Ding S."/>
            <person name="Wang X."/>
            <person name="Zhu J."/>
            <person name="Ruan X."/>
            <person name="Zhao L."/>
            <person name="Wei J."/>
            <person name="Que T."/>
            <person name="Du C."/>
            <person name="Cheng J."/>
            <person name="Dai P."/>
            <person name="Han X."/>
            <person name="Huang E."/>
            <person name="Gao Y."/>
            <person name="Liu J."/>
            <person name="Shao H."/>
            <person name="Ye R."/>
            <person name="Li L."/>
            <person name="Wei W."/>
            <person name="Wang X."/>
            <person name="Wang C."/>
            <person name="Huo Q."/>
            <person name="Li W."/>
            <person name="Guo W."/>
            <person name="Chen H."/>
            <person name="Chen S."/>
            <person name="Zhou L."/>
            <person name="Zhou L."/>
            <person name="Ni X."/>
            <person name="Tian J."/>
            <person name="Zhou Y."/>
            <person name="Sheng Y."/>
            <person name="Liu T."/>
            <person name="Pan Y."/>
            <person name="Xia L."/>
            <person name="Li J."/>
            <person name="Zhao F."/>
            <person name="Cao W."/>
        </authorList>
    </citation>
    <scope>NUCLEOTIDE SEQUENCE</scope>
    <source>
        <strain evidence="1">Rmic-2018</strain>
        <tissue evidence="1">Larvae</tissue>
    </source>
</reference>
<evidence type="ECO:0000313" key="1">
    <source>
        <dbReference type="EMBL" id="KAH8028327.1"/>
    </source>
</evidence>
<keyword evidence="2" id="KW-1185">Reference proteome</keyword>